<dbReference type="Gene3D" id="3.30.1360.20">
    <property type="entry name" value="Transcriptional coactivator/pterin dehydratase"/>
    <property type="match status" value="1"/>
</dbReference>
<proteinExistence type="inferred from homology"/>
<evidence type="ECO:0000313" key="8">
    <source>
        <dbReference type="Proteomes" id="UP000756921"/>
    </source>
</evidence>
<dbReference type="OrthoDB" id="277398at2759"/>
<evidence type="ECO:0000256" key="4">
    <source>
        <dbReference type="ARBA" id="ARBA00023239"/>
    </source>
</evidence>
<dbReference type="InterPro" id="IPR001533">
    <property type="entry name" value="Pterin_deHydtase"/>
</dbReference>
<feature type="region of interest" description="Disordered" evidence="6">
    <location>
        <begin position="19"/>
        <end position="41"/>
    </location>
</feature>
<dbReference type="PANTHER" id="PTHR12599:SF0">
    <property type="entry name" value="PTERIN-4-ALPHA-CARBINOLAMINE DEHYDRATASE"/>
    <property type="match status" value="1"/>
</dbReference>
<dbReference type="EMBL" id="WJXW01000002">
    <property type="protein sequence ID" value="KAF9740096.1"/>
    <property type="molecule type" value="Genomic_DNA"/>
</dbReference>
<reference evidence="7" key="1">
    <citation type="journal article" date="2020" name="Mol. Plant Microbe Interact.">
        <title>Genome Sequence of the Biocontrol Agent Coniothyrium minitans strain Conio (IMI 134523).</title>
        <authorList>
            <person name="Patel D."/>
            <person name="Shittu T.A."/>
            <person name="Baroncelli R."/>
            <person name="Muthumeenakshi S."/>
            <person name="Osborne T.H."/>
            <person name="Janganan T.K."/>
            <person name="Sreenivasaprasad S."/>
        </authorList>
    </citation>
    <scope>NUCLEOTIDE SEQUENCE</scope>
    <source>
        <strain evidence="7">Conio</strain>
    </source>
</reference>
<dbReference type="InterPro" id="IPR036428">
    <property type="entry name" value="PCD_sf"/>
</dbReference>
<comment type="catalytic activity">
    <reaction evidence="1">
        <text>(4aS,6R)-4a-hydroxy-L-erythro-5,6,7,8-tetrahydrobiopterin = (6R)-L-erythro-6,7-dihydrobiopterin + H2O</text>
        <dbReference type="Rhea" id="RHEA:11920"/>
        <dbReference type="ChEBI" id="CHEBI:15377"/>
        <dbReference type="ChEBI" id="CHEBI:15642"/>
        <dbReference type="ChEBI" id="CHEBI:43120"/>
        <dbReference type="EC" id="4.2.1.96"/>
    </reaction>
</comment>
<keyword evidence="8" id="KW-1185">Reference proteome</keyword>
<evidence type="ECO:0000256" key="6">
    <source>
        <dbReference type="SAM" id="MobiDB-lite"/>
    </source>
</evidence>
<name>A0A9P6KVJ0_9PLEO</name>
<dbReference type="PANTHER" id="PTHR12599">
    <property type="entry name" value="PTERIN-4-ALPHA-CARBINOLAMINE DEHYDRATASE"/>
    <property type="match status" value="1"/>
</dbReference>
<accession>A0A9P6KVJ0</accession>
<dbReference type="CDD" id="cd00488">
    <property type="entry name" value="PCD_DCoH"/>
    <property type="match status" value="1"/>
</dbReference>
<evidence type="ECO:0000313" key="7">
    <source>
        <dbReference type="EMBL" id="KAF9740096.1"/>
    </source>
</evidence>
<comment type="caution">
    <text evidence="7">The sequence shown here is derived from an EMBL/GenBank/DDBJ whole genome shotgun (WGS) entry which is preliminary data.</text>
</comment>
<evidence type="ECO:0000256" key="5">
    <source>
        <dbReference type="ARBA" id="ARBA00030497"/>
    </source>
</evidence>
<dbReference type="Proteomes" id="UP000756921">
    <property type="component" value="Unassembled WGS sequence"/>
</dbReference>
<gene>
    <name evidence="7" type="ORF">PMIN01_02731</name>
</gene>
<evidence type="ECO:0000256" key="2">
    <source>
        <dbReference type="ARBA" id="ARBA00006472"/>
    </source>
</evidence>
<comment type="similarity">
    <text evidence="2">Belongs to the pterin-4-alpha-carbinolamine dehydratase family.</text>
</comment>
<protein>
    <recommendedName>
        <fullName evidence="3">4a-hydroxytetrahydrobiopterin dehydratase</fullName>
        <ecNumber evidence="3">4.2.1.96</ecNumber>
    </recommendedName>
    <alternativeName>
        <fullName evidence="5">4-alpha-hydroxy-tetrahydropterin dehydratase</fullName>
    </alternativeName>
</protein>
<evidence type="ECO:0000256" key="1">
    <source>
        <dbReference type="ARBA" id="ARBA00001554"/>
    </source>
</evidence>
<keyword evidence="4" id="KW-0456">Lyase</keyword>
<sequence>MFAAQPQVCGRVLRAGPWSSSQRQLQSRNGPIRPTPRGSLESCHARCRVPCARSLTTAHASTSSNSNDVDSNQFARVVFSAKQPSDLPQRLTKLSKWKLSPSNKGISRQFTFPGFASAWRFMSIVADECKAKRHHPSWHNLYSQVTIEWTTHKPEGLSIKDVEMAEFCDRTADEIGLK</sequence>
<dbReference type="GO" id="GO:0006729">
    <property type="term" value="P:tetrahydrobiopterin biosynthetic process"/>
    <property type="evidence" value="ECO:0007669"/>
    <property type="project" value="InterPro"/>
</dbReference>
<organism evidence="7 8">
    <name type="scientific">Paraphaeosphaeria minitans</name>
    <dbReference type="NCBI Taxonomy" id="565426"/>
    <lineage>
        <taxon>Eukaryota</taxon>
        <taxon>Fungi</taxon>
        <taxon>Dikarya</taxon>
        <taxon>Ascomycota</taxon>
        <taxon>Pezizomycotina</taxon>
        <taxon>Dothideomycetes</taxon>
        <taxon>Pleosporomycetidae</taxon>
        <taxon>Pleosporales</taxon>
        <taxon>Massarineae</taxon>
        <taxon>Didymosphaeriaceae</taxon>
        <taxon>Paraphaeosphaeria</taxon>
    </lineage>
</organism>
<dbReference type="AlphaFoldDB" id="A0A9P6KVJ0"/>
<dbReference type="SUPFAM" id="SSF55248">
    <property type="entry name" value="PCD-like"/>
    <property type="match status" value="1"/>
</dbReference>
<dbReference type="GO" id="GO:0008124">
    <property type="term" value="F:4-alpha-hydroxytetrahydrobiopterin dehydratase activity"/>
    <property type="evidence" value="ECO:0007669"/>
    <property type="project" value="UniProtKB-EC"/>
</dbReference>
<dbReference type="EC" id="4.2.1.96" evidence="3"/>
<evidence type="ECO:0000256" key="3">
    <source>
        <dbReference type="ARBA" id="ARBA00013252"/>
    </source>
</evidence>
<feature type="compositionally biased region" description="Polar residues" evidence="6">
    <location>
        <begin position="19"/>
        <end position="29"/>
    </location>
</feature>
<dbReference type="Pfam" id="PF01329">
    <property type="entry name" value="Pterin_4a"/>
    <property type="match status" value="1"/>
</dbReference>